<accession>A0AA88A276</accession>
<comment type="caution">
    <text evidence="2">The sequence shown here is derived from an EMBL/GenBank/DDBJ whole genome shotgun (WGS) entry which is preliminary data.</text>
</comment>
<organism evidence="2 3">
    <name type="scientific">Ficus carica</name>
    <name type="common">Common fig</name>
    <dbReference type="NCBI Taxonomy" id="3494"/>
    <lineage>
        <taxon>Eukaryota</taxon>
        <taxon>Viridiplantae</taxon>
        <taxon>Streptophyta</taxon>
        <taxon>Embryophyta</taxon>
        <taxon>Tracheophyta</taxon>
        <taxon>Spermatophyta</taxon>
        <taxon>Magnoliopsida</taxon>
        <taxon>eudicotyledons</taxon>
        <taxon>Gunneridae</taxon>
        <taxon>Pentapetalae</taxon>
        <taxon>rosids</taxon>
        <taxon>fabids</taxon>
        <taxon>Rosales</taxon>
        <taxon>Moraceae</taxon>
        <taxon>Ficeae</taxon>
        <taxon>Ficus</taxon>
    </lineage>
</organism>
<evidence type="ECO:0000313" key="3">
    <source>
        <dbReference type="Proteomes" id="UP001187192"/>
    </source>
</evidence>
<feature type="region of interest" description="Disordered" evidence="1">
    <location>
        <begin position="235"/>
        <end position="259"/>
    </location>
</feature>
<dbReference type="EMBL" id="BTGU01000027">
    <property type="protein sequence ID" value="GMN48239.1"/>
    <property type="molecule type" value="Genomic_DNA"/>
</dbReference>
<reference evidence="2" key="1">
    <citation type="submission" date="2023-07" db="EMBL/GenBank/DDBJ databases">
        <title>draft genome sequence of fig (Ficus carica).</title>
        <authorList>
            <person name="Takahashi T."/>
            <person name="Nishimura K."/>
        </authorList>
    </citation>
    <scope>NUCLEOTIDE SEQUENCE</scope>
</reference>
<dbReference type="AlphaFoldDB" id="A0AA88A276"/>
<dbReference type="Proteomes" id="UP001187192">
    <property type="component" value="Unassembled WGS sequence"/>
</dbReference>
<evidence type="ECO:0008006" key="4">
    <source>
        <dbReference type="Google" id="ProtNLM"/>
    </source>
</evidence>
<evidence type="ECO:0000256" key="1">
    <source>
        <dbReference type="SAM" id="MobiDB-lite"/>
    </source>
</evidence>
<keyword evidence="3" id="KW-1185">Reference proteome</keyword>
<name>A0AA88A276_FICCA</name>
<proteinExistence type="predicted"/>
<protein>
    <recommendedName>
        <fullName evidence="4">Retrotransposon gag domain-containing protein</fullName>
    </recommendedName>
</protein>
<gene>
    <name evidence="2" type="ORF">TIFTF001_017413</name>
</gene>
<evidence type="ECO:0000313" key="2">
    <source>
        <dbReference type="EMBL" id="GMN48239.1"/>
    </source>
</evidence>
<sequence length="274" mass="31227">MQPLVFDGTRLTVSLAAWLYDMERIFQICHIEAYLQVPLASRCLARDARLWWMTLGERAMQGDSWAEFRALIIARYGPLPNEDADLPYRDPEIYNDMYLGRYHGYAADWRAYPNESIGHYCRRFQDVMLPYIPRDLGDPELQALYLLREGLPSEIRIFVPAPMAGMTVEHMINDITEAELIAHMLQVDALVDDIIQVHVDDAGIPEPLFEGGLLVLEDPIPAVPLQEIPSQETEVDVEGNGVDPTYFMAAPEDQPEHPQVIIIDSDDDEEDVEE</sequence>